<organism evidence="3 4">
    <name type="scientific">Candidatus Liberibacter africanus PTSAPSY</name>
    <dbReference type="NCBI Taxonomy" id="1277257"/>
    <lineage>
        <taxon>Bacteria</taxon>
        <taxon>Pseudomonadati</taxon>
        <taxon>Pseudomonadota</taxon>
        <taxon>Alphaproteobacteria</taxon>
        <taxon>Hyphomicrobiales</taxon>
        <taxon>Rhizobiaceae</taxon>
        <taxon>Liberibacter</taxon>
    </lineage>
</organism>
<evidence type="ECO:0000256" key="1">
    <source>
        <dbReference type="SAM" id="MobiDB-lite"/>
    </source>
</evidence>
<keyword evidence="2" id="KW-0472">Membrane</keyword>
<keyword evidence="4" id="KW-1185">Reference proteome</keyword>
<sequence>MLYLNWFDILIITLLCVTFGINFKYLFSLIGDIIKYLQNGMRSAFFAIFKKNNTTSSNQNFKKKIILKKKSIKKEQLSDLNPQNNKKDKNRSKNASPIKRKENIVSSSKPNPNHNDFDK</sequence>
<gene>
    <name evidence="3" type="ORF">G293_01500</name>
</gene>
<dbReference type="PATRIC" id="fig|1277257.4.peg.327"/>
<dbReference type="EMBL" id="CP004021">
    <property type="protein sequence ID" value="AKK19932.1"/>
    <property type="molecule type" value="Genomic_DNA"/>
</dbReference>
<evidence type="ECO:0000313" key="3">
    <source>
        <dbReference type="EMBL" id="AKK19932.1"/>
    </source>
</evidence>
<dbReference type="STRING" id="1277257.G293_01500"/>
<keyword evidence="2" id="KW-1133">Transmembrane helix</keyword>
<dbReference type="KEGG" id="lau:G293_01500"/>
<feature type="transmembrane region" description="Helical" evidence="2">
    <location>
        <begin position="6"/>
        <end position="27"/>
    </location>
</feature>
<proteinExistence type="predicted"/>
<evidence type="ECO:0000313" key="4">
    <source>
        <dbReference type="Proteomes" id="UP000035503"/>
    </source>
</evidence>
<name>A0A0G3I898_LIBAF</name>
<protein>
    <submittedName>
        <fullName evidence="3">Uncharacterized protein</fullName>
    </submittedName>
</protein>
<feature type="region of interest" description="Disordered" evidence="1">
    <location>
        <begin position="76"/>
        <end position="119"/>
    </location>
</feature>
<reference evidence="3 4" key="1">
    <citation type="journal article" date="2015" name="Genome Announc.">
        <title>Complete Genome Sequence of 'Candidatus Liberibacter africanus,' a Bacterium Associated with Citrus Huanglongbing.</title>
        <authorList>
            <person name="Lin H."/>
            <person name="Pietersen G."/>
            <person name="Han C."/>
            <person name="Read D.A."/>
            <person name="Lou B."/>
            <person name="Gupta G."/>
            <person name="Civerolo E.L."/>
        </authorList>
    </citation>
    <scope>NUCLEOTIDE SEQUENCE [LARGE SCALE GENOMIC DNA]</scope>
    <source>
        <strain evidence="3 4">PTSAPSY</strain>
    </source>
</reference>
<dbReference type="Proteomes" id="UP000035503">
    <property type="component" value="Chromosome"/>
</dbReference>
<dbReference type="RefSeq" id="WP_047263992.1">
    <property type="nucleotide sequence ID" value="NZ_CP004021.1"/>
</dbReference>
<accession>A0A0G3I898</accession>
<dbReference type="AlphaFoldDB" id="A0A0G3I898"/>
<keyword evidence="2" id="KW-0812">Transmembrane</keyword>
<evidence type="ECO:0000256" key="2">
    <source>
        <dbReference type="SAM" id="Phobius"/>
    </source>
</evidence>
<feature type="compositionally biased region" description="Polar residues" evidence="1">
    <location>
        <begin position="104"/>
        <end position="119"/>
    </location>
</feature>